<proteinExistence type="predicted"/>
<name>A0A9N9QMW1_9CUCU</name>
<gene>
    <name evidence="2" type="ORF">CEUTPL_LOCUS6247</name>
</gene>
<sequence>MDLNLLKNHTIMATILLSFMIATMVLSVPIAVQDQFPDESAPSNFQAVRQTLRYDNFQRVPAVDKRKKFAWEQFDAPDIQYNF</sequence>
<evidence type="ECO:0000313" key="2">
    <source>
        <dbReference type="EMBL" id="CAG9765642.1"/>
    </source>
</evidence>
<reference evidence="2" key="1">
    <citation type="submission" date="2022-01" db="EMBL/GenBank/DDBJ databases">
        <authorList>
            <person name="King R."/>
        </authorList>
    </citation>
    <scope>NUCLEOTIDE SEQUENCE</scope>
</reference>
<keyword evidence="3" id="KW-1185">Reference proteome</keyword>
<keyword evidence="1" id="KW-1133">Transmembrane helix</keyword>
<dbReference type="EMBL" id="OU892279">
    <property type="protein sequence ID" value="CAG9765642.1"/>
    <property type="molecule type" value="Genomic_DNA"/>
</dbReference>
<dbReference type="AlphaFoldDB" id="A0A9N9QMW1"/>
<protein>
    <submittedName>
        <fullName evidence="2">Uncharacterized protein</fullName>
    </submittedName>
</protein>
<accession>A0A9N9QMW1</accession>
<evidence type="ECO:0000313" key="3">
    <source>
        <dbReference type="Proteomes" id="UP001152799"/>
    </source>
</evidence>
<keyword evidence="1" id="KW-0812">Transmembrane</keyword>
<evidence type="ECO:0000256" key="1">
    <source>
        <dbReference type="SAM" id="Phobius"/>
    </source>
</evidence>
<dbReference type="OrthoDB" id="6762223at2759"/>
<keyword evidence="1" id="KW-0472">Membrane</keyword>
<feature type="transmembrane region" description="Helical" evidence="1">
    <location>
        <begin position="12"/>
        <end position="32"/>
    </location>
</feature>
<dbReference type="Proteomes" id="UP001152799">
    <property type="component" value="Chromosome 3"/>
</dbReference>
<organism evidence="2 3">
    <name type="scientific">Ceutorhynchus assimilis</name>
    <name type="common">cabbage seed weevil</name>
    <dbReference type="NCBI Taxonomy" id="467358"/>
    <lineage>
        <taxon>Eukaryota</taxon>
        <taxon>Metazoa</taxon>
        <taxon>Ecdysozoa</taxon>
        <taxon>Arthropoda</taxon>
        <taxon>Hexapoda</taxon>
        <taxon>Insecta</taxon>
        <taxon>Pterygota</taxon>
        <taxon>Neoptera</taxon>
        <taxon>Endopterygota</taxon>
        <taxon>Coleoptera</taxon>
        <taxon>Polyphaga</taxon>
        <taxon>Cucujiformia</taxon>
        <taxon>Curculionidae</taxon>
        <taxon>Ceutorhynchinae</taxon>
        <taxon>Ceutorhynchus</taxon>
    </lineage>
</organism>